<dbReference type="AlphaFoldDB" id="A0A7W5ZK74"/>
<protein>
    <submittedName>
        <fullName evidence="1">Uncharacterized protein</fullName>
    </submittedName>
</protein>
<dbReference type="EMBL" id="JACIBY010000002">
    <property type="protein sequence ID" value="MBB3837281.1"/>
    <property type="molecule type" value="Genomic_DNA"/>
</dbReference>
<name>A0A7W5ZK74_9BACT</name>
<evidence type="ECO:0000313" key="1">
    <source>
        <dbReference type="EMBL" id="MBB3837281.1"/>
    </source>
</evidence>
<comment type="caution">
    <text evidence="1">The sequence shown here is derived from an EMBL/GenBank/DDBJ whole genome shotgun (WGS) entry which is preliminary data.</text>
</comment>
<gene>
    <name evidence="1" type="ORF">FHS57_001275</name>
</gene>
<reference evidence="1 2" key="1">
    <citation type="submission" date="2020-08" db="EMBL/GenBank/DDBJ databases">
        <title>Genomic Encyclopedia of Type Strains, Phase IV (KMG-IV): sequencing the most valuable type-strain genomes for metagenomic binning, comparative biology and taxonomic classification.</title>
        <authorList>
            <person name="Goeker M."/>
        </authorList>
    </citation>
    <scope>NUCLEOTIDE SEQUENCE [LARGE SCALE GENOMIC DNA]</scope>
    <source>
        <strain evidence="1 2">DSM 17976</strain>
    </source>
</reference>
<accession>A0A7W5ZK74</accession>
<organism evidence="1 2">
    <name type="scientific">Runella defluvii</name>
    <dbReference type="NCBI Taxonomy" id="370973"/>
    <lineage>
        <taxon>Bacteria</taxon>
        <taxon>Pseudomonadati</taxon>
        <taxon>Bacteroidota</taxon>
        <taxon>Cytophagia</taxon>
        <taxon>Cytophagales</taxon>
        <taxon>Spirosomataceae</taxon>
        <taxon>Runella</taxon>
    </lineage>
</organism>
<dbReference type="RefSeq" id="WP_183972022.1">
    <property type="nucleotide sequence ID" value="NZ_JACIBY010000002.1"/>
</dbReference>
<dbReference type="Proteomes" id="UP000541352">
    <property type="component" value="Unassembled WGS sequence"/>
</dbReference>
<keyword evidence="2" id="KW-1185">Reference proteome</keyword>
<proteinExistence type="predicted"/>
<evidence type="ECO:0000313" key="2">
    <source>
        <dbReference type="Proteomes" id="UP000541352"/>
    </source>
</evidence>
<sequence length="85" mass="9705">METIIKIRPSELTVNLLEKLQYLLKGNDNYEITIQVAEKPSRSSLRLETKDEYKERLDKAISNVEKGESVVAFSLEEFSKLSGSL</sequence>